<accession>A0A243S6I8</accession>
<evidence type="ECO:0000313" key="1">
    <source>
        <dbReference type="EMBL" id="OUD02561.1"/>
    </source>
</evidence>
<evidence type="ECO:0000313" key="2">
    <source>
        <dbReference type="Proteomes" id="UP000195105"/>
    </source>
</evidence>
<reference evidence="1 2" key="1">
    <citation type="submission" date="2017-05" db="EMBL/GenBank/DDBJ databases">
        <title>Biotechnological potential of actinobacteria isolated from South African environments.</title>
        <authorList>
            <person name="Le Roes-Hill M."/>
            <person name="Prins A."/>
            <person name="Durrell K.A."/>
        </authorList>
    </citation>
    <scope>NUCLEOTIDE SEQUENCE [LARGE SCALE GENOMIC DNA]</scope>
    <source>
        <strain evidence="1 2">HMC13</strain>
    </source>
</reference>
<dbReference type="AlphaFoldDB" id="A0A243S6I8"/>
<dbReference type="Proteomes" id="UP000195105">
    <property type="component" value="Unassembled WGS sequence"/>
</dbReference>
<sequence length="273" mass="29718">MSEATQAALSQQYDTITGRLRERLLAFVLEAFGSLGSYRDDDAAAFVEHVLPVVLGAQQQIGALTDAYLASVVADMFGSAAAPVGVQLDEALRGTPPAEVYARPFVTVRAALGEGRSMSEAVGLGTKRLRSITDTDLQLARTHAARQTMRRSRAKFFRRRLSSSKNCALCVIASTQRYRVETLMPIHPGCHCKPEPIPGDRDPGQIIDERLLEEAHDAIARDIGQSDRGGRAPDYREVIITREHGEIGPLLAVRRHEFTGPKDVGPTDVTGTD</sequence>
<evidence type="ECO:0008006" key="3">
    <source>
        <dbReference type="Google" id="ProtNLM"/>
    </source>
</evidence>
<dbReference type="EMBL" id="NGFN01000071">
    <property type="protein sequence ID" value="OUD02561.1"/>
    <property type="molecule type" value="Genomic_DNA"/>
</dbReference>
<dbReference type="RefSeq" id="WP_086601238.1">
    <property type="nucleotide sequence ID" value="NZ_NGFN01000071.1"/>
</dbReference>
<organism evidence="1 2">
    <name type="scientific">Streptomyces swartbergensis</name>
    <dbReference type="NCBI Taxonomy" id="487165"/>
    <lineage>
        <taxon>Bacteria</taxon>
        <taxon>Bacillati</taxon>
        <taxon>Actinomycetota</taxon>
        <taxon>Actinomycetes</taxon>
        <taxon>Kitasatosporales</taxon>
        <taxon>Streptomycetaceae</taxon>
        <taxon>Streptomyces</taxon>
    </lineage>
</organism>
<name>A0A243S6I8_9ACTN</name>
<gene>
    <name evidence="1" type="ORF">CA983_14140</name>
</gene>
<proteinExistence type="predicted"/>
<protein>
    <recommendedName>
        <fullName evidence="3">Phage head morphogenesis domain-containing protein</fullName>
    </recommendedName>
</protein>
<comment type="caution">
    <text evidence="1">The sequence shown here is derived from an EMBL/GenBank/DDBJ whole genome shotgun (WGS) entry which is preliminary data.</text>
</comment>
<keyword evidence="2" id="KW-1185">Reference proteome</keyword>